<protein>
    <recommendedName>
        <fullName evidence="3">aldehyde dehydrogenase (NAD(+))</fullName>
        <ecNumber evidence="3">1.2.1.3</ecNumber>
    </recommendedName>
</protein>
<dbReference type="GO" id="GO:0004029">
    <property type="term" value="F:aldehyde dehydrogenase (NAD+) activity"/>
    <property type="evidence" value="ECO:0007669"/>
    <property type="project" value="UniProtKB-EC"/>
</dbReference>
<feature type="domain" description="Aldehyde dehydrogenase" evidence="7">
    <location>
        <begin position="411"/>
        <end position="467"/>
    </location>
</feature>
<dbReference type="Pfam" id="PF00171">
    <property type="entry name" value="Aldedh"/>
    <property type="match status" value="2"/>
</dbReference>
<organism evidence="8 9">
    <name type="scientific">Cucurbitaria berberidis CBS 394.84</name>
    <dbReference type="NCBI Taxonomy" id="1168544"/>
    <lineage>
        <taxon>Eukaryota</taxon>
        <taxon>Fungi</taxon>
        <taxon>Dikarya</taxon>
        <taxon>Ascomycota</taxon>
        <taxon>Pezizomycotina</taxon>
        <taxon>Dothideomycetes</taxon>
        <taxon>Pleosporomycetidae</taxon>
        <taxon>Pleosporales</taxon>
        <taxon>Pleosporineae</taxon>
        <taxon>Cucurbitariaceae</taxon>
        <taxon>Cucurbitaria</taxon>
    </lineage>
</organism>
<evidence type="ECO:0000313" key="8">
    <source>
        <dbReference type="EMBL" id="KAF1844578.1"/>
    </source>
</evidence>
<dbReference type="SUPFAM" id="SSF53720">
    <property type="entry name" value="ALDH-like"/>
    <property type="match status" value="1"/>
</dbReference>
<dbReference type="GO" id="GO:0046394">
    <property type="term" value="P:carboxylic acid biosynthetic process"/>
    <property type="evidence" value="ECO:0007669"/>
    <property type="project" value="UniProtKB-ARBA"/>
</dbReference>
<gene>
    <name evidence="8" type="ORF">K460DRAFT_429305</name>
</gene>
<comment type="catalytic activity">
    <reaction evidence="4">
        <text>an aldehyde + NAD(+) + H2O = a carboxylate + NADH + 2 H(+)</text>
        <dbReference type="Rhea" id="RHEA:16185"/>
        <dbReference type="ChEBI" id="CHEBI:15377"/>
        <dbReference type="ChEBI" id="CHEBI:15378"/>
        <dbReference type="ChEBI" id="CHEBI:17478"/>
        <dbReference type="ChEBI" id="CHEBI:29067"/>
        <dbReference type="ChEBI" id="CHEBI:57540"/>
        <dbReference type="ChEBI" id="CHEBI:57945"/>
        <dbReference type="EC" id="1.2.1.3"/>
    </reaction>
</comment>
<dbReference type="EMBL" id="ML976616">
    <property type="protein sequence ID" value="KAF1844578.1"/>
    <property type="molecule type" value="Genomic_DNA"/>
</dbReference>
<dbReference type="AlphaFoldDB" id="A0A9P4GEK6"/>
<evidence type="ECO:0000256" key="3">
    <source>
        <dbReference type="ARBA" id="ARBA00024226"/>
    </source>
</evidence>
<dbReference type="InterPro" id="IPR016163">
    <property type="entry name" value="Ald_DH_C"/>
</dbReference>
<dbReference type="FunFam" id="3.40.605.10:FF:000026">
    <property type="entry name" value="Aldehyde dehydrogenase, putative"/>
    <property type="match status" value="1"/>
</dbReference>
<evidence type="ECO:0000256" key="2">
    <source>
        <dbReference type="ARBA" id="ARBA00023002"/>
    </source>
</evidence>
<evidence type="ECO:0000256" key="5">
    <source>
        <dbReference type="PROSITE-ProRule" id="PRU10007"/>
    </source>
</evidence>
<dbReference type="InterPro" id="IPR016162">
    <property type="entry name" value="Ald_DH_N"/>
</dbReference>
<dbReference type="PROSITE" id="PS00687">
    <property type="entry name" value="ALDEHYDE_DEHYDR_GLU"/>
    <property type="match status" value="1"/>
</dbReference>
<keyword evidence="9" id="KW-1185">Reference proteome</keyword>
<evidence type="ECO:0000313" key="9">
    <source>
        <dbReference type="Proteomes" id="UP000800039"/>
    </source>
</evidence>
<evidence type="ECO:0000256" key="1">
    <source>
        <dbReference type="ARBA" id="ARBA00009986"/>
    </source>
</evidence>
<comment type="similarity">
    <text evidence="1 6">Belongs to the aldehyde dehydrogenase family.</text>
</comment>
<feature type="active site" evidence="5">
    <location>
        <position position="271"/>
    </location>
</feature>
<dbReference type="RefSeq" id="XP_040787141.1">
    <property type="nucleotide sequence ID" value="XM_040938308.1"/>
</dbReference>
<reference evidence="8" key="1">
    <citation type="submission" date="2020-01" db="EMBL/GenBank/DDBJ databases">
        <authorList>
            <consortium name="DOE Joint Genome Institute"/>
            <person name="Haridas S."/>
            <person name="Albert R."/>
            <person name="Binder M."/>
            <person name="Bloem J."/>
            <person name="Labutti K."/>
            <person name="Salamov A."/>
            <person name="Andreopoulos B."/>
            <person name="Baker S.E."/>
            <person name="Barry K."/>
            <person name="Bills G."/>
            <person name="Bluhm B.H."/>
            <person name="Cannon C."/>
            <person name="Castanera R."/>
            <person name="Culley D.E."/>
            <person name="Daum C."/>
            <person name="Ezra D."/>
            <person name="Gonzalez J.B."/>
            <person name="Henrissat B."/>
            <person name="Kuo A."/>
            <person name="Liang C."/>
            <person name="Lipzen A."/>
            <person name="Lutzoni F."/>
            <person name="Magnuson J."/>
            <person name="Mondo S."/>
            <person name="Nolan M."/>
            <person name="Ohm R."/>
            <person name="Pangilinan J."/>
            <person name="Park H.-J."/>
            <person name="Ramirez L."/>
            <person name="Alfaro M."/>
            <person name="Sun H."/>
            <person name="Tritt A."/>
            <person name="Yoshinaga Y."/>
            <person name="Zwiers L.-H."/>
            <person name="Turgeon B.G."/>
            <person name="Goodwin S.B."/>
            <person name="Spatafora J.W."/>
            <person name="Crous P.W."/>
            <person name="Grigoriev I.V."/>
        </authorList>
    </citation>
    <scope>NUCLEOTIDE SEQUENCE</scope>
    <source>
        <strain evidence="8">CBS 394.84</strain>
    </source>
</reference>
<dbReference type="InterPro" id="IPR015590">
    <property type="entry name" value="Aldehyde_DH_dom"/>
</dbReference>
<feature type="domain" description="Aldehyde dehydrogenase" evidence="7">
    <location>
        <begin position="40"/>
        <end position="410"/>
    </location>
</feature>
<name>A0A9P4GEK6_9PLEO</name>
<evidence type="ECO:0000259" key="7">
    <source>
        <dbReference type="Pfam" id="PF00171"/>
    </source>
</evidence>
<evidence type="ECO:0000256" key="6">
    <source>
        <dbReference type="RuleBase" id="RU003345"/>
    </source>
</evidence>
<keyword evidence="2 6" id="KW-0560">Oxidoreductase</keyword>
<dbReference type="FunFam" id="3.40.605.10:FF:000001">
    <property type="entry name" value="Aldehyde dehydrogenase 1"/>
    <property type="match status" value="1"/>
</dbReference>
<dbReference type="InterPro" id="IPR016161">
    <property type="entry name" value="Ald_DH/histidinol_DH"/>
</dbReference>
<accession>A0A9P4GEK6</accession>
<sequence>MANDTVVTIVSDAPNFTLVTDFAEIPSGLLMLGSTKPYPFVEGSSSEQYSVHNPATDELIGAINLARPNEVDAAVAAARAAYESGPWSKFTGAQRAALLNKVADLLEANIAEIAKAEVDAMGQPTTITSGWIVPAVAQCYRYYAGWADKVEGQTFPAEDSSFRMTQYEPYGVCAGIGTMAWKLAPALAAGNTYVYKGSEKSPYSILVVARLFKEAGFPPGVVNILTGAGQTGALLASHMDVDKISFTGSGLTGRKVADAANKSNMKRVTLELGGKSPSLVFDDANFETAIQANSQGFLFNSSQACIAASRLFVQSSIAGKFIETLKTHFQGAVGMMGDPSEASTMLGPLADSKQLERVLGFIEAGKTEAKLLVGGERKGDKGAFVTPTIFLNPGKDSTIYKEEIFGPVLSNLARALRVASKIKAGTIGINAAYAPDNNLPFGGFKQSGTGRELGKEGLLAYLQAKSIKIHLGA</sequence>
<dbReference type="Proteomes" id="UP000800039">
    <property type="component" value="Unassembled WGS sequence"/>
</dbReference>
<dbReference type="PANTHER" id="PTHR11699">
    <property type="entry name" value="ALDEHYDE DEHYDROGENASE-RELATED"/>
    <property type="match status" value="1"/>
</dbReference>
<comment type="caution">
    <text evidence="8">The sequence shown here is derived from an EMBL/GenBank/DDBJ whole genome shotgun (WGS) entry which is preliminary data.</text>
</comment>
<dbReference type="InterPro" id="IPR029510">
    <property type="entry name" value="Ald_DH_CS_GLU"/>
</dbReference>
<proteinExistence type="inferred from homology"/>
<evidence type="ECO:0000256" key="4">
    <source>
        <dbReference type="ARBA" id="ARBA00049194"/>
    </source>
</evidence>
<dbReference type="Gene3D" id="3.40.605.10">
    <property type="entry name" value="Aldehyde Dehydrogenase, Chain A, domain 1"/>
    <property type="match status" value="2"/>
</dbReference>
<dbReference type="EC" id="1.2.1.3" evidence="3"/>
<dbReference type="OrthoDB" id="310895at2759"/>
<dbReference type="Gene3D" id="3.40.309.10">
    <property type="entry name" value="Aldehyde Dehydrogenase, Chain A, domain 2"/>
    <property type="match status" value="2"/>
</dbReference>
<dbReference type="GeneID" id="63855562"/>